<name>A0A5D4T1C2_9BACI</name>
<reference evidence="1 2" key="1">
    <citation type="submission" date="2019-08" db="EMBL/GenBank/DDBJ databases">
        <title>Bacillus genomes from the desert of Cuatro Cienegas, Coahuila.</title>
        <authorList>
            <person name="Olmedo-Alvarez G."/>
        </authorList>
    </citation>
    <scope>NUCLEOTIDE SEQUENCE [LARGE SCALE GENOMIC DNA]</scope>
    <source>
        <strain evidence="1 2">CH28_1T</strain>
    </source>
</reference>
<proteinExistence type="predicted"/>
<sequence length="138" mass="16739">MFKKKRKYEDYAVAILVENELSQVEYNKLAEPFSDEIGVGVVSEIKVGHYVKEWEVLQRKFPEQQPTSFPRFVILRVHEDKVNQAIKEMERKNWWDWLFNAIHPEEYMIAEDKVMYDYENAEFYTDKFEEAVEYLNNK</sequence>
<dbReference type="EMBL" id="VTEV01000002">
    <property type="protein sequence ID" value="TYS69490.1"/>
    <property type="molecule type" value="Genomic_DNA"/>
</dbReference>
<dbReference type="AlphaFoldDB" id="A0A5D4T1C2"/>
<accession>A0A5D4T1C2</accession>
<organism evidence="1 2">
    <name type="scientific">Sutcliffiella horikoshii</name>
    <dbReference type="NCBI Taxonomy" id="79883"/>
    <lineage>
        <taxon>Bacteria</taxon>
        <taxon>Bacillati</taxon>
        <taxon>Bacillota</taxon>
        <taxon>Bacilli</taxon>
        <taxon>Bacillales</taxon>
        <taxon>Bacillaceae</taxon>
        <taxon>Sutcliffiella</taxon>
    </lineage>
</organism>
<comment type="caution">
    <text evidence="1">The sequence shown here is derived from an EMBL/GenBank/DDBJ whole genome shotgun (WGS) entry which is preliminary data.</text>
</comment>
<protein>
    <submittedName>
        <fullName evidence="1">Uncharacterized protein</fullName>
    </submittedName>
</protein>
<evidence type="ECO:0000313" key="1">
    <source>
        <dbReference type="EMBL" id="TYS69490.1"/>
    </source>
</evidence>
<dbReference type="RefSeq" id="WP_148987070.1">
    <property type="nucleotide sequence ID" value="NZ_VTEV01000002.1"/>
</dbReference>
<dbReference type="STRING" id="79883.GCA_001636495_00664"/>
<dbReference type="Proteomes" id="UP000322524">
    <property type="component" value="Unassembled WGS sequence"/>
</dbReference>
<evidence type="ECO:0000313" key="2">
    <source>
        <dbReference type="Proteomes" id="UP000322524"/>
    </source>
</evidence>
<gene>
    <name evidence="1" type="ORF">FZC76_04435</name>
</gene>
<dbReference type="OrthoDB" id="2437079at2"/>